<gene>
    <name evidence="3" type="ordered locus">FraEuI1c_0669</name>
</gene>
<evidence type="ECO:0000313" key="3">
    <source>
        <dbReference type="EMBL" id="ADP78747.1"/>
    </source>
</evidence>
<keyword evidence="2" id="KW-0812">Transmembrane</keyword>
<evidence type="ECO:0000313" key="4">
    <source>
        <dbReference type="Proteomes" id="UP000002484"/>
    </source>
</evidence>
<dbReference type="EMBL" id="CP002299">
    <property type="protein sequence ID" value="ADP78747.1"/>
    <property type="molecule type" value="Genomic_DNA"/>
</dbReference>
<dbReference type="InParanoid" id="E3ITJ0"/>
<feature type="region of interest" description="Disordered" evidence="1">
    <location>
        <begin position="61"/>
        <end position="94"/>
    </location>
</feature>
<dbReference type="AlphaFoldDB" id="E3ITJ0"/>
<keyword evidence="4" id="KW-1185">Reference proteome</keyword>
<dbReference type="HOGENOM" id="CLU_2381954_0_0_11"/>
<dbReference type="OrthoDB" id="3217930at2"/>
<dbReference type="RefSeq" id="WP_013421869.1">
    <property type="nucleotide sequence ID" value="NC_014666.1"/>
</dbReference>
<dbReference type="KEGG" id="fri:FraEuI1c_0669"/>
<reference evidence="3 4" key="1">
    <citation type="submission" date="2010-10" db="EMBL/GenBank/DDBJ databases">
        <title>Complete sequence of Frankia sp. EuI1c.</title>
        <authorList>
            <consortium name="US DOE Joint Genome Institute"/>
            <person name="Lucas S."/>
            <person name="Copeland A."/>
            <person name="Lapidus A."/>
            <person name="Cheng J.-F."/>
            <person name="Bruce D."/>
            <person name="Goodwin L."/>
            <person name="Pitluck S."/>
            <person name="Chertkov O."/>
            <person name="Detter J.C."/>
            <person name="Han C."/>
            <person name="Tapia R."/>
            <person name="Land M."/>
            <person name="Hauser L."/>
            <person name="Jeffries C."/>
            <person name="Kyrpides N."/>
            <person name="Ivanova N."/>
            <person name="Mikhailova N."/>
            <person name="Beauchemin N."/>
            <person name="Sen A."/>
            <person name="Sur S.A."/>
            <person name="Gtari M."/>
            <person name="Wall L."/>
            <person name="Tisa L."/>
            <person name="Woyke T."/>
        </authorList>
    </citation>
    <scope>NUCLEOTIDE SEQUENCE [LARGE SCALE GENOMIC DNA]</scope>
    <source>
        <strain evidence="4">DSM 45817 / CECT 9037 / EuI1c</strain>
    </source>
</reference>
<dbReference type="Proteomes" id="UP000002484">
    <property type="component" value="Chromosome"/>
</dbReference>
<feature type="compositionally biased region" description="Polar residues" evidence="1">
    <location>
        <begin position="76"/>
        <end position="94"/>
    </location>
</feature>
<proteinExistence type="predicted"/>
<sequence>MNEVFAGPVLAANEISAGTAGLFVVVLLCIASGFIFYFMSGSLKRMRGHVEDGDFAAADARRRAAKSGEDEPAEVSQAQTATIPAQSTGAPPDA</sequence>
<name>E3ITJ0_PSEI1</name>
<accession>E3ITJ0</accession>
<feature type="transmembrane region" description="Helical" evidence="2">
    <location>
        <begin position="20"/>
        <end position="39"/>
    </location>
</feature>
<dbReference type="STRING" id="298654.FraEuI1c_0669"/>
<evidence type="ECO:0000256" key="1">
    <source>
        <dbReference type="SAM" id="MobiDB-lite"/>
    </source>
</evidence>
<keyword evidence="2" id="KW-1133">Transmembrane helix</keyword>
<keyword evidence="2" id="KW-0472">Membrane</keyword>
<protein>
    <submittedName>
        <fullName evidence="3">Uncharacterized protein</fullName>
    </submittedName>
</protein>
<organism evidence="3 4">
    <name type="scientific">Pseudofrankia inefficax (strain DSM 45817 / CECT 9037 / DDB 130130 / EuI1c)</name>
    <name type="common">Frankia inefficax</name>
    <dbReference type="NCBI Taxonomy" id="298654"/>
    <lineage>
        <taxon>Bacteria</taxon>
        <taxon>Bacillati</taxon>
        <taxon>Actinomycetota</taxon>
        <taxon>Actinomycetes</taxon>
        <taxon>Frankiales</taxon>
        <taxon>Frankiaceae</taxon>
        <taxon>Pseudofrankia</taxon>
    </lineage>
</organism>
<evidence type="ECO:0000256" key="2">
    <source>
        <dbReference type="SAM" id="Phobius"/>
    </source>
</evidence>